<evidence type="ECO:0000259" key="9">
    <source>
        <dbReference type="PROSITE" id="PS50929"/>
    </source>
</evidence>
<dbReference type="PROSITE" id="PS00211">
    <property type="entry name" value="ABC_TRANSPORTER_1"/>
    <property type="match status" value="1"/>
</dbReference>
<evidence type="ECO:0000256" key="6">
    <source>
        <dbReference type="ARBA" id="ARBA00023136"/>
    </source>
</evidence>
<evidence type="ECO:0000256" key="2">
    <source>
        <dbReference type="ARBA" id="ARBA00022692"/>
    </source>
</evidence>
<feature type="transmembrane region" description="Helical" evidence="7">
    <location>
        <begin position="168"/>
        <end position="189"/>
    </location>
</feature>
<evidence type="ECO:0000256" key="5">
    <source>
        <dbReference type="ARBA" id="ARBA00022989"/>
    </source>
</evidence>
<dbReference type="PROSITE" id="PS50929">
    <property type="entry name" value="ABC_TM1F"/>
    <property type="match status" value="1"/>
</dbReference>
<sequence>MRLKLPRLLRNVLRSTSFWQENRLILREFGHFPWVVVAAIAFALCSAAFEGFGFGFLLAFLQSLVGGASAPPFETGIAWFDVAILGIDRSKNEQLYRISALILSTTWVRAVFNYLTQVYTELSQQKLIDRLRKQTFEQLQAVNLSYFGQTNSGELINTLTGEIGKIQIAFGLMAYIITKSLTLLVYTFLLFAISWQLTIVSVVLFGIVIVGLTKLNRRVRESSFAVTAASGKFATIALELISGIRTVHAFATQDYERKRFYRASSEVLKTGMKASRRWALVRPMAEGLATTVLISMIILAITVFVANGTLQTASLLTFLFLLFRLVPALHEINGNRAQLSNYTGAFANISEVIRSDNKPYMQDGERWYNGLDRSIDFVAVEFGYTPGQPVLKDITLTIPKGKMTALVGGSGAGKTTLVDLIPRFYDPTHGQVLFDGVDVRSLAIKSLRRKMAIVSQDTFVFNASVRYNIAYGLDDVTDEMIFKAAQQANALDFILDMPEQFETSLGDRGVRLSGGQRQRLAIARALLRDPEILILDEATSALDSVSERLIQASLEQLAEGRTVIAIAHRLSTIVRADKVVVLEQGQIVEQGTYQELLNLRGRLWNYHRMQHELGVTG</sequence>
<keyword evidence="5 7" id="KW-1133">Transmembrane helix</keyword>
<dbReference type="GO" id="GO:0015421">
    <property type="term" value="F:ABC-type oligopeptide transporter activity"/>
    <property type="evidence" value="ECO:0007669"/>
    <property type="project" value="TreeGrafter"/>
</dbReference>
<dbReference type="FunFam" id="3.40.50.300:FF:000218">
    <property type="entry name" value="Multidrug ABC transporter ATP-binding protein"/>
    <property type="match status" value="1"/>
</dbReference>
<dbReference type="InterPro" id="IPR027417">
    <property type="entry name" value="P-loop_NTPase"/>
</dbReference>
<evidence type="ECO:0000256" key="3">
    <source>
        <dbReference type="ARBA" id="ARBA00022741"/>
    </source>
</evidence>
<dbReference type="PROSITE" id="PS50893">
    <property type="entry name" value="ABC_TRANSPORTER_2"/>
    <property type="match status" value="1"/>
</dbReference>
<dbReference type="Proteomes" id="UP000646053">
    <property type="component" value="Unassembled WGS sequence"/>
</dbReference>
<dbReference type="Pfam" id="PF00005">
    <property type="entry name" value="ABC_tran"/>
    <property type="match status" value="1"/>
</dbReference>
<dbReference type="NCBIfam" id="NF045513">
    <property type="entry name" value="HepA_fam_ABC"/>
    <property type="match status" value="1"/>
</dbReference>
<dbReference type="InterPro" id="IPR011527">
    <property type="entry name" value="ABC1_TM_dom"/>
</dbReference>
<accession>A0A8J7YXV6</accession>
<keyword evidence="2 7" id="KW-0812">Transmembrane</keyword>
<dbReference type="InterPro" id="IPR036640">
    <property type="entry name" value="ABC1_TM_sf"/>
</dbReference>
<dbReference type="SMART" id="SM00382">
    <property type="entry name" value="AAA"/>
    <property type="match status" value="1"/>
</dbReference>
<evidence type="ECO:0000259" key="8">
    <source>
        <dbReference type="PROSITE" id="PS50893"/>
    </source>
</evidence>
<feature type="domain" description="ABC transmembrane type-1" evidence="9">
    <location>
        <begin position="37"/>
        <end position="341"/>
    </location>
</feature>
<gene>
    <name evidence="10" type="ORF">GS601_04860</name>
</gene>
<feature type="transmembrane region" description="Helical" evidence="7">
    <location>
        <begin position="285"/>
        <end position="306"/>
    </location>
</feature>
<dbReference type="GO" id="GO:0005886">
    <property type="term" value="C:plasma membrane"/>
    <property type="evidence" value="ECO:0007669"/>
    <property type="project" value="UniProtKB-SubCell"/>
</dbReference>
<dbReference type="InterPro" id="IPR039421">
    <property type="entry name" value="Type_1_exporter"/>
</dbReference>
<feature type="transmembrane region" description="Helical" evidence="7">
    <location>
        <begin position="195"/>
        <end position="213"/>
    </location>
</feature>
<dbReference type="PANTHER" id="PTHR43394:SF1">
    <property type="entry name" value="ATP-BINDING CASSETTE SUB-FAMILY B MEMBER 10, MITOCHONDRIAL"/>
    <property type="match status" value="1"/>
</dbReference>
<feature type="domain" description="ABC transporter" evidence="8">
    <location>
        <begin position="375"/>
        <end position="609"/>
    </location>
</feature>
<dbReference type="InterPro" id="IPR017871">
    <property type="entry name" value="ABC_transporter-like_CS"/>
</dbReference>
<dbReference type="InterPro" id="IPR003439">
    <property type="entry name" value="ABC_transporter-like_ATP-bd"/>
</dbReference>
<evidence type="ECO:0000256" key="4">
    <source>
        <dbReference type="ARBA" id="ARBA00022840"/>
    </source>
</evidence>
<comment type="subcellular location">
    <subcellularLocation>
        <location evidence="1">Cell membrane</location>
        <topology evidence="1">Multi-pass membrane protein</topology>
    </subcellularLocation>
</comment>
<dbReference type="EMBL" id="WVIE01000004">
    <property type="protein sequence ID" value="NDJ16627.1"/>
    <property type="molecule type" value="Genomic_DNA"/>
</dbReference>
<comment type="caution">
    <text evidence="10">The sequence shown here is derived from an EMBL/GenBank/DDBJ whole genome shotgun (WGS) entry which is preliminary data.</text>
</comment>
<name>A0A8J7YXV6_9CYAN</name>
<evidence type="ECO:0000256" key="7">
    <source>
        <dbReference type="SAM" id="Phobius"/>
    </source>
</evidence>
<dbReference type="InterPro" id="IPR003593">
    <property type="entry name" value="AAA+_ATPase"/>
</dbReference>
<evidence type="ECO:0000313" key="10">
    <source>
        <dbReference type="EMBL" id="NDJ16627.1"/>
    </source>
</evidence>
<dbReference type="Gene3D" id="1.20.1560.10">
    <property type="entry name" value="ABC transporter type 1, transmembrane domain"/>
    <property type="match status" value="1"/>
</dbReference>
<dbReference type="SUPFAM" id="SSF52540">
    <property type="entry name" value="P-loop containing nucleoside triphosphate hydrolases"/>
    <property type="match status" value="1"/>
</dbReference>
<dbReference type="SUPFAM" id="SSF90123">
    <property type="entry name" value="ABC transporter transmembrane region"/>
    <property type="match status" value="1"/>
</dbReference>
<keyword evidence="11" id="KW-1185">Reference proteome</keyword>
<dbReference type="GO" id="GO:0005524">
    <property type="term" value="F:ATP binding"/>
    <property type="evidence" value="ECO:0007669"/>
    <property type="project" value="UniProtKB-KW"/>
</dbReference>
<keyword evidence="4 10" id="KW-0067">ATP-binding</keyword>
<protein>
    <submittedName>
        <fullName evidence="10">ATP-binding cassette domain-containing protein</fullName>
    </submittedName>
</protein>
<feature type="transmembrane region" description="Helical" evidence="7">
    <location>
        <begin position="32"/>
        <end position="61"/>
    </location>
</feature>
<dbReference type="PANTHER" id="PTHR43394">
    <property type="entry name" value="ATP-DEPENDENT PERMEASE MDL1, MITOCHONDRIAL"/>
    <property type="match status" value="1"/>
</dbReference>
<keyword evidence="6 7" id="KW-0472">Membrane</keyword>
<evidence type="ECO:0000256" key="1">
    <source>
        <dbReference type="ARBA" id="ARBA00004651"/>
    </source>
</evidence>
<reference evidence="10" key="1">
    <citation type="submission" date="2019-12" db="EMBL/GenBank/DDBJ databases">
        <title>High-Quality draft genome sequences of three cyanobacteria isolated from the limestone walls of the Old Cathedral of Coimbra.</title>
        <authorList>
            <person name="Tiago I."/>
            <person name="Soares F."/>
            <person name="Portugal A."/>
        </authorList>
    </citation>
    <scope>NUCLEOTIDE SEQUENCE</scope>
    <source>
        <strain evidence="10">A</strain>
    </source>
</reference>
<organism evidence="10 11">
    <name type="scientific">Myxacorys almedinensis A</name>
    <dbReference type="NCBI Taxonomy" id="2690445"/>
    <lineage>
        <taxon>Bacteria</taxon>
        <taxon>Bacillati</taxon>
        <taxon>Cyanobacteriota</taxon>
        <taxon>Cyanophyceae</taxon>
        <taxon>Leptolyngbyales</taxon>
        <taxon>Leptolyngbyaceae</taxon>
        <taxon>Myxacorys</taxon>
        <taxon>Myxacorys almedinensis</taxon>
    </lineage>
</organism>
<dbReference type="GO" id="GO:0016887">
    <property type="term" value="F:ATP hydrolysis activity"/>
    <property type="evidence" value="ECO:0007669"/>
    <property type="project" value="InterPro"/>
</dbReference>
<dbReference type="Pfam" id="PF00664">
    <property type="entry name" value="ABC_membrane"/>
    <property type="match status" value="1"/>
</dbReference>
<evidence type="ECO:0000313" key="11">
    <source>
        <dbReference type="Proteomes" id="UP000646053"/>
    </source>
</evidence>
<dbReference type="AlphaFoldDB" id="A0A8J7YXV6"/>
<dbReference type="RefSeq" id="WP_162422139.1">
    <property type="nucleotide sequence ID" value="NZ_WVIE01000004.1"/>
</dbReference>
<dbReference type="Gene3D" id="3.40.50.300">
    <property type="entry name" value="P-loop containing nucleotide triphosphate hydrolases"/>
    <property type="match status" value="1"/>
</dbReference>
<keyword evidence="3" id="KW-0547">Nucleotide-binding</keyword>
<proteinExistence type="predicted"/>